<dbReference type="PRINTS" id="PR00413">
    <property type="entry name" value="HADHALOGNASE"/>
</dbReference>
<dbReference type="Proteomes" id="UP000292564">
    <property type="component" value="Unassembled WGS sequence"/>
</dbReference>
<dbReference type="InterPro" id="IPR006439">
    <property type="entry name" value="HAD-SF_hydro_IA"/>
</dbReference>
<evidence type="ECO:0000313" key="4">
    <source>
        <dbReference type="EMBL" id="RZU50825.1"/>
    </source>
</evidence>
<sequence>MQRLALIDLDNTLVDRSAAFGRWAVEFCAEYELPDDALAWLIATDQDGSVPRDWFFGEVKQRFRLAASVDDTWEQYRRRMPDLVSCRREVLASLTLLRDDGWKVAIVTNGQADNQLGKIERTGLDQHVDAWAVSGELGIRKPRREIFEAAARRCGLDLLSGGWAIGDSPVLDVEGGRAAGLATLWVSRGKDWPTELAPPDRTVRDVVAAVRVLRGEGFELMDVCRE</sequence>
<comment type="caution">
    <text evidence="4">The sequence shown here is derived from an EMBL/GenBank/DDBJ whole genome shotgun (WGS) entry which is preliminary data.</text>
</comment>
<dbReference type="Gene3D" id="1.10.150.520">
    <property type="match status" value="1"/>
</dbReference>
<dbReference type="GO" id="GO:0044281">
    <property type="term" value="P:small molecule metabolic process"/>
    <property type="evidence" value="ECO:0007669"/>
    <property type="project" value="UniProtKB-ARBA"/>
</dbReference>
<protein>
    <submittedName>
        <fullName evidence="4">Putative hydrolase of the HAD superfamily</fullName>
    </submittedName>
</protein>
<name>A0A4Q7ZKM1_9ACTN</name>
<proteinExistence type="predicted"/>
<dbReference type="OrthoDB" id="3680851at2"/>
<dbReference type="EMBL" id="SHKY01000001">
    <property type="protein sequence ID" value="RZU50825.1"/>
    <property type="molecule type" value="Genomic_DNA"/>
</dbReference>
<dbReference type="NCBIfam" id="TIGR01549">
    <property type="entry name" value="HAD-SF-IA-v1"/>
    <property type="match status" value="1"/>
</dbReference>
<evidence type="ECO:0000313" key="5">
    <source>
        <dbReference type="Proteomes" id="UP000292564"/>
    </source>
</evidence>
<gene>
    <name evidence="4" type="ORF">EV385_2611</name>
</gene>
<dbReference type="AlphaFoldDB" id="A0A4Q7ZKM1"/>
<dbReference type="SFLD" id="SFLDS00003">
    <property type="entry name" value="Haloacid_Dehalogenase"/>
    <property type="match status" value="1"/>
</dbReference>
<dbReference type="InterPro" id="IPR051400">
    <property type="entry name" value="HAD-like_hydrolase"/>
</dbReference>
<dbReference type="GO" id="GO:0016787">
    <property type="term" value="F:hydrolase activity"/>
    <property type="evidence" value="ECO:0007669"/>
    <property type="project" value="UniProtKB-KW"/>
</dbReference>
<dbReference type="Pfam" id="PF00702">
    <property type="entry name" value="Hydrolase"/>
    <property type="match status" value="1"/>
</dbReference>
<evidence type="ECO:0000256" key="3">
    <source>
        <dbReference type="ARBA" id="ARBA00022842"/>
    </source>
</evidence>
<keyword evidence="5" id="KW-1185">Reference proteome</keyword>
<organism evidence="4 5">
    <name type="scientific">Krasilnikovia cinnamomea</name>
    <dbReference type="NCBI Taxonomy" id="349313"/>
    <lineage>
        <taxon>Bacteria</taxon>
        <taxon>Bacillati</taxon>
        <taxon>Actinomycetota</taxon>
        <taxon>Actinomycetes</taxon>
        <taxon>Micromonosporales</taxon>
        <taxon>Micromonosporaceae</taxon>
        <taxon>Krasilnikovia</taxon>
    </lineage>
</organism>
<evidence type="ECO:0000256" key="1">
    <source>
        <dbReference type="ARBA" id="ARBA00001946"/>
    </source>
</evidence>
<dbReference type="SFLD" id="SFLDG01129">
    <property type="entry name" value="C1.5:_HAD__Beta-PGM__Phosphata"/>
    <property type="match status" value="1"/>
</dbReference>
<dbReference type="RefSeq" id="WP_130509696.1">
    <property type="nucleotide sequence ID" value="NZ_SHKY01000001.1"/>
</dbReference>
<dbReference type="SUPFAM" id="SSF56784">
    <property type="entry name" value="HAD-like"/>
    <property type="match status" value="1"/>
</dbReference>
<dbReference type="PANTHER" id="PTHR46470">
    <property type="entry name" value="N-ACYLNEURAMINATE-9-PHOSPHATASE"/>
    <property type="match status" value="1"/>
</dbReference>
<dbReference type="Gene3D" id="3.40.50.1000">
    <property type="entry name" value="HAD superfamily/HAD-like"/>
    <property type="match status" value="1"/>
</dbReference>
<dbReference type="InterPro" id="IPR023214">
    <property type="entry name" value="HAD_sf"/>
</dbReference>
<keyword evidence="3" id="KW-0460">Magnesium</keyword>
<keyword evidence="2 4" id="KW-0378">Hydrolase</keyword>
<evidence type="ECO:0000256" key="2">
    <source>
        <dbReference type="ARBA" id="ARBA00022801"/>
    </source>
</evidence>
<reference evidence="4 5" key="1">
    <citation type="submission" date="2019-02" db="EMBL/GenBank/DDBJ databases">
        <title>Sequencing the genomes of 1000 actinobacteria strains.</title>
        <authorList>
            <person name="Klenk H.-P."/>
        </authorList>
    </citation>
    <scope>NUCLEOTIDE SEQUENCE [LARGE SCALE GENOMIC DNA]</scope>
    <source>
        <strain evidence="4 5">DSM 45162</strain>
    </source>
</reference>
<accession>A0A4Q7ZKM1</accession>
<dbReference type="InterPro" id="IPR036412">
    <property type="entry name" value="HAD-like_sf"/>
</dbReference>
<comment type="cofactor">
    <cofactor evidence="1">
        <name>Mg(2+)</name>
        <dbReference type="ChEBI" id="CHEBI:18420"/>
    </cofactor>
</comment>